<dbReference type="GO" id="GO:0003677">
    <property type="term" value="F:DNA binding"/>
    <property type="evidence" value="ECO:0007669"/>
    <property type="project" value="UniProtKB-KW"/>
</dbReference>
<dbReference type="InterPro" id="IPR000835">
    <property type="entry name" value="HTH_MarR-typ"/>
</dbReference>
<dbReference type="SUPFAM" id="SSF46785">
    <property type="entry name" value="Winged helix' DNA-binding domain"/>
    <property type="match status" value="1"/>
</dbReference>
<evidence type="ECO:0000259" key="1">
    <source>
        <dbReference type="PROSITE" id="PS50995"/>
    </source>
</evidence>
<dbReference type="RefSeq" id="WP_139982218.1">
    <property type="nucleotide sequence ID" value="NZ_CP041046.1"/>
</dbReference>
<dbReference type="PANTHER" id="PTHR33164">
    <property type="entry name" value="TRANSCRIPTIONAL REGULATOR, MARR FAMILY"/>
    <property type="match status" value="1"/>
</dbReference>
<dbReference type="InterPro" id="IPR036388">
    <property type="entry name" value="WH-like_DNA-bd_sf"/>
</dbReference>
<dbReference type="Pfam" id="PF13463">
    <property type="entry name" value="HTH_27"/>
    <property type="match status" value="1"/>
</dbReference>
<dbReference type="SMART" id="SM00347">
    <property type="entry name" value="HTH_MARR"/>
    <property type="match status" value="1"/>
</dbReference>
<dbReference type="InterPro" id="IPR036390">
    <property type="entry name" value="WH_DNA-bd_sf"/>
</dbReference>
<dbReference type="PROSITE" id="PS50995">
    <property type="entry name" value="HTH_MARR_2"/>
    <property type="match status" value="1"/>
</dbReference>
<dbReference type="EMBL" id="CP041046">
    <property type="protein sequence ID" value="QDE39507.1"/>
    <property type="molecule type" value="Genomic_DNA"/>
</dbReference>
<evidence type="ECO:0000313" key="3">
    <source>
        <dbReference type="Proteomes" id="UP000316093"/>
    </source>
</evidence>
<dbReference type="Proteomes" id="UP000316093">
    <property type="component" value="Chromosome"/>
</dbReference>
<feature type="domain" description="HTH marR-type" evidence="1">
    <location>
        <begin position="18"/>
        <end position="156"/>
    </location>
</feature>
<proteinExistence type="predicted"/>
<dbReference type="GO" id="GO:0003700">
    <property type="term" value="F:DNA-binding transcription factor activity"/>
    <property type="evidence" value="ECO:0007669"/>
    <property type="project" value="InterPro"/>
</dbReference>
<keyword evidence="2" id="KW-0238">DNA-binding</keyword>
<accession>A0A4Y5Z331</accession>
<dbReference type="AlphaFoldDB" id="A0A4Y5Z331"/>
<dbReference type="PANTHER" id="PTHR33164:SF105">
    <property type="entry name" value="TRANSCRIPTIONAL REPRESSOR PROTEIN-RELATED"/>
    <property type="match status" value="1"/>
</dbReference>
<keyword evidence="3" id="KW-1185">Reference proteome</keyword>
<organism evidence="2 3">
    <name type="scientific">Luteibacter pinisoli</name>
    <dbReference type="NCBI Taxonomy" id="2589080"/>
    <lineage>
        <taxon>Bacteria</taxon>
        <taxon>Pseudomonadati</taxon>
        <taxon>Pseudomonadota</taxon>
        <taxon>Gammaproteobacteria</taxon>
        <taxon>Lysobacterales</taxon>
        <taxon>Rhodanobacteraceae</taxon>
        <taxon>Luteibacter</taxon>
    </lineage>
</organism>
<dbReference type="InterPro" id="IPR039422">
    <property type="entry name" value="MarR/SlyA-like"/>
</dbReference>
<dbReference type="OrthoDB" id="8795430at2"/>
<dbReference type="GO" id="GO:0006950">
    <property type="term" value="P:response to stress"/>
    <property type="evidence" value="ECO:0007669"/>
    <property type="project" value="TreeGrafter"/>
</dbReference>
<protein>
    <submittedName>
        <fullName evidence="2">Winged helix DNA-binding protein</fullName>
    </submittedName>
</protein>
<reference evidence="2 3" key="1">
    <citation type="submission" date="2019-06" db="EMBL/GenBank/DDBJ databases">
        <title>A complete genome sequence for Luteibacter pinisoli MAH-14.</title>
        <authorList>
            <person name="Baltrus D.A."/>
        </authorList>
    </citation>
    <scope>NUCLEOTIDE SEQUENCE [LARGE SCALE GENOMIC DNA]</scope>
    <source>
        <strain evidence="2 3">MAH-14</strain>
    </source>
</reference>
<dbReference type="KEGG" id="lpy:FIV34_09980"/>
<dbReference type="Gene3D" id="1.10.10.10">
    <property type="entry name" value="Winged helix-like DNA-binding domain superfamily/Winged helix DNA-binding domain"/>
    <property type="match status" value="1"/>
</dbReference>
<sequence>MSKPRKARTRTSDFLEVLACTNTAVRRAARRLGNLYDDAFGTLGLKATQVALLAEIERMSISGNGTPPTLQDLAQKLAIQISALTHALRPLVRDDLVALQPDEQDGRTKRAALTPHGMAQVDEARALWDTVNRRVEGVLGRDAAAALRAIADEVASDEFLDAYNKSLESASAS</sequence>
<name>A0A4Y5Z331_9GAMM</name>
<evidence type="ECO:0000313" key="2">
    <source>
        <dbReference type="EMBL" id="QDE39507.1"/>
    </source>
</evidence>
<gene>
    <name evidence="2" type="ORF">FIV34_09980</name>
</gene>